<gene>
    <name evidence="2" type="ORF">WA026_000650</name>
</gene>
<dbReference type="PROSITE" id="PS50017">
    <property type="entry name" value="DEATH_DOMAIN"/>
    <property type="match status" value="1"/>
</dbReference>
<sequence>MMNDYVTLKNDILRISLRNHSTIIEILKKNYEKEVNSIRSSSKIYNIQDLITILEKRDFLNGENINNLIELKSLLEGYIGERVNYRNLQTSFSNISHIDNRRIVGSVPRINSASYNDASTSQNVLYQCSNSRINDAGYDIAETKAYKVIATEIGKKWMNFGRTLKVKEHTLDELSLNYSRIEDRVYKILAFHKEECDPRYYRSRLMDGLVEARRQDLRKKVQDIFDMHST</sequence>
<evidence type="ECO:0000313" key="3">
    <source>
        <dbReference type="Proteomes" id="UP001431783"/>
    </source>
</evidence>
<proteinExistence type="predicted"/>
<dbReference type="Proteomes" id="UP001431783">
    <property type="component" value="Unassembled WGS sequence"/>
</dbReference>
<dbReference type="GO" id="GO:0007165">
    <property type="term" value="P:signal transduction"/>
    <property type="evidence" value="ECO:0007669"/>
    <property type="project" value="InterPro"/>
</dbReference>
<keyword evidence="3" id="KW-1185">Reference proteome</keyword>
<organism evidence="2 3">
    <name type="scientific">Henosepilachna vigintioctopunctata</name>
    <dbReference type="NCBI Taxonomy" id="420089"/>
    <lineage>
        <taxon>Eukaryota</taxon>
        <taxon>Metazoa</taxon>
        <taxon>Ecdysozoa</taxon>
        <taxon>Arthropoda</taxon>
        <taxon>Hexapoda</taxon>
        <taxon>Insecta</taxon>
        <taxon>Pterygota</taxon>
        <taxon>Neoptera</taxon>
        <taxon>Endopterygota</taxon>
        <taxon>Coleoptera</taxon>
        <taxon>Polyphaga</taxon>
        <taxon>Cucujiformia</taxon>
        <taxon>Coccinelloidea</taxon>
        <taxon>Coccinellidae</taxon>
        <taxon>Epilachninae</taxon>
        <taxon>Epilachnini</taxon>
        <taxon>Henosepilachna</taxon>
    </lineage>
</organism>
<dbReference type="Gene3D" id="1.10.533.10">
    <property type="entry name" value="Death Domain, Fas"/>
    <property type="match status" value="1"/>
</dbReference>
<name>A0AAW1V5M1_9CUCU</name>
<dbReference type="CDD" id="cd01670">
    <property type="entry name" value="Death"/>
    <property type="match status" value="1"/>
</dbReference>
<dbReference type="SUPFAM" id="SSF47986">
    <property type="entry name" value="DEATH domain"/>
    <property type="match status" value="1"/>
</dbReference>
<dbReference type="AlphaFoldDB" id="A0AAW1V5M1"/>
<evidence type="ECO:0000313" key="2">
    <source>
        <dbReference type="EMBL" id="KAK9888399.1"/>
    </source>
</evidence>
<evidence type="ECO:0000259" key="1">
    <source>
        <dbReference type="PROSITE" id="PS50017"/>
    </source>
</evidence>
<reference evidence="2 3" key="1">
    <citation type="submission" date="2023-03" db="EMBL/GenBank/DDBJ databases">
        <title>Genome insight into feeding habits of ladybird beetles.</title>
        <authorList>
            <person name="Li H.-S."/>
            <person name="Huang Y.-H."/>
            <person name="Pang H."/>
        </authorList>
    </citation>
    <scope>NUCLEOTIDE SEQUENCE [LARGE SCALE GENOMIC DNA]</scope>
    <source>
        <strain evidence="2">SYSU_2023b</strain>
        <tissue evidence="2">Whole body</tissue>
    </source>
</reference>
<comment type="caution">
    <text evidence="2">The sequence shown here is derived from an EMBL/GenBank/DDBJ whole genome shotgun (WGS) entry which is preliminary data.</text>
</comment>
<dbReference type="InterPro" id="IPR000488">
    <property type="entry name" value="Death_dom"/>
</dbReference>
<feature type="domain" description="Death" evidence="1">
    <location>
        <begin position="142"/>
        <end position="225"/>
    </location>
</feature>
<dbReference type="EMBL" id="JARQZJ010000121">
    <property type="protein sequence ID" value="KAK9888399.1"/>
    <property type="molecule type" value="Genomic_DNA"/>
</dbReference>
<dbReference type="Pfam" id="PF00531">
    <property type="entry name" value="Death"/>
    <property type="match status" value="1"/>
</dbReference>
<protein>
    <recommendedName>
        <fullName evidence="1">Death domain-containing protein</fullName>
    </recommendedName>
</protein>
<accession>A0AAW1V5M1</accession>
<dbReference type="InterPro" id="IPR011029">
    <property type="entry name" value="DEATH-like_dom_sf"/>
</dbReference>